<dbReference type="GO" id="GO:0003676">
    <property type="term" value="F:nucleic acid binding"/>
    <property type="evidence" value="ECO:0007669"/>
    <property type="project" value="InterPro"/>
</dbReference>
<reference evidence="3" key="1">
    <citation type="submission" date="2020-10" db="EMBL/GenBank/DDBJ databases">
        <authorList>
            <person name="Gilroy R."/>
        </authorList>
    </citation>
    <scope>NUCLEOTIDE SEQUENCE</scope>
    <source>
        <strain evidence="3">F1-3629</strain>
    </source>
</reference>
<dbReference type="GO" id="GO:0000723">
    <property type="term" value="P:telomere maintenance"/>
    <property type="evidence" value="ECO:0007669"/>
    <property type="project" value="InterPro"/>
</dbReference>
<evidence type="ECO:0000256" key="1">
    <source>
        <dbReference type="SAM" id="MobiDB-lite"/>
    </source>
</evidence>
<evidence type="ECO:0000313" key="3">
    <source>
        <dbReference type="EMBL" id="MBO8453436.1"/>
    </source>
</evidence>
<dbReference type="Pfam" id="PF05970">
    <property type="entry name" value="PIF1"/>
    <property type="match status" value="1"/>
</dbReference>
<dbReference type="PANTHER" id="PTHR47642">
    <property type="entry name" value="ATP-DEPENDENT DNA HELICASE"/>
    <property type="match status" value="1"/>
</dbReference>
<protein>
    <submittedName>
        <fullName evidence="3">HRDC domain-containing protein</fullName>
    </submittedName>
</protein>
<sequence>LVIDEISMVRADLLDAVDNVLRRYRDRGRPFGGVQLLMIGDLQQLAPVVKDDEWRLLGKYYDTPYFFSSQALRKTDYCTVELEKVYRQSDREFLSILNRIRENRCGSDILSALNSRYIPGFSPSADEGYVRLVTHNRQARDINMQELQKLPGTPYVFQAETQGQFPEYAWPVDDPLVLKEGAQVMFVKNDSSGEHRYYNGMLGVVESLSRDGIEVRSRDDGETIALGREEWTNARYVLDEETKEIREEIDGVFRQYPVKLAWAITVHKSQGLTFDRAIVDVSGSFAHGQAYVALSRCRTLEGLVLGAPLSASSVITDRSVEEFTREAVGTAPDAAALQSMKKAYFLDLLSGLFGFRQIASLMRRYLHIAGEYFSRLYPVQLGEYRDAERDFHENVESVAEKFSRQYVRLANDSADYASDAVLHRRIVSGASYFREKLEAARDVFSDALTEADNTEVSRRLRDAVSELQAAIDLQAALLGFVVTDGFEVSSYLRKKAVLTISDDASGKSGKRKSGRKTADGNSGQKAAGKSGQKTDTKSSVRKKKSEVPADVRHPDLYRRLVEWRNATAAELGLPVYMVIQQKAILGISDSLPDDRASLASVPFFGKAGIEKYGDIILRMVREYREEKGLSIFRTTLSSDF</sequence>
<dbReference type="InterPro" id="IPR010285">
    <property type="entry name" value="DNA_helicase_pif1-like_DEAD"/>
</dbReference>
<accession>A0A940DMA8</accession>
<organism evidence="3 4">
    <name type="scientific">Candidatus Cryptobacteroides gallistercoris</name>
    <dbReference type="NCBI Taxonomy" id="2840765"/>
    <lineage>
        <taxon>Bacteria</taxon>
        <taxon>Pseudomonadati</taxon>
        <taxon>Bacteroidota</taxon>
        <taxon>Bacteroidia</taxon>
        <taxon>Bacteroidales</taxon>
        <taxon>Candidatus Cryptobacteroides</taxon>
    </lineage>
</organism>
<proteinExistence type="predicted"/>
<dbReference type="Gene3D" id="1.10.150.80">
    <property type="entry name" value="HRDC domain"/>
    <property type="match status" value="1"/>
</dbReference>
<dbReference type="AlphaFoldDB" id="A0A940DMA8"/>
<evidence type="ECO:0000259" key="2">
    <source>
        <dbReference type="PROSITE" id="PS50967"/>
    </source>
</evidence>
<name>A0A940DMA8_9BACT</name>
<feature type="non-terminal residue" evidence="3">
    <location>
        <position position="1"/>
    </location>
</feature>
<evidence type="ECO:0000313" key="4">
    <source>
        <dbReference type="Proteomes" id="UP000771749"/>
    </source>
</evidence>
<dbReference type="InterPro" id="IPR002121">
    <property type="entry name" value="HRDC_dom"/>
</dbReference>
<dbReference type="Gene3D" id="3.40.50.300">
    <property type="entry name" value="P-loop containing nucleotide triphosphate hydrolases"/>
    <property type="match status" value="2"/>
</dbReference>
<dbReference type="GO" id="GO:0000166">
    <property type="term" value="F:nucleotide binding"/>
    <property type="evidence" value="ECO:0007669"/>
    <property type="project" value="InterPro"/>
</dbReference>
<dbReference type="InterPro" id="IPR027417">
    <property type="entry name" value="P-loop_NTPase"/>
</dbReference>
<dbReference type="SMART" id="SM00341">
    <property type="entry name" value="HRDC"/>
    <property type="match status" value="1"/>
</dbReference>
<dbReference type="SUPFAM" id="SSF52540">
    <property type="entry name" value="P-loop containing nucleoside triphosphate hydrolases"/>
    <property type="match status" value="1"/>
</dbReference>
<dbReference type="Proteomes" id="UP000771749">
    <property type="component" value="Unassembled WGS sequence"/>
</dbReference>
<dbReference type="PROSITE" id="PS50967">
    <property type="entry name" value="HRDC"/>
    <property type="match status" value="1"/>
</dbReference>
<gene>
    <name evidence="3" type="ORF">IAC07_01780</name>
</gene>
<dbReference type="InterPro" id="IPR044876">
    <property type="entry name" value="HRDC_dom_sf"/>
</dbReference>
<dbReference type="GO" id="GO:0006281">
    <property type="term" value="P:DNA repair"/>
    <property type="evidence" value="ECO:0007669"/>
    <property type="project" value="InterPro"/>
</dbReference>
<reference evidence="3" key="2">
    <citation type="journal article" date="2021" name="PeerJ">
        <title>Extensive microbial diversity within the chicken gut microbiome revealed by metagenomics and culture.</title>
        <authorList>
            <person name="Gilroy R."/>
            <person name="Ravi A."/>
            <person name="Getino M."/>
            <person name="Pursley I."/>
            <person name="Horton D.L."/>
            <person name="Alikhan N.F."/>
            <person name="Baker D."/>
            <person name="Gharbi K."/>
            <person name="Hall N."/>
            <person name="Watson M."/>
            <person name="Adriaenssens E.M."/>
            <person name="Foster-Nyarko E."/>
            <person name="Jarju S."/>
            <person name="Secka A."/>
            <person name="Antonio M."/>
            <person name="Oren A."/>
            <person name="Chaudhuri R.R."/>
            <person name="La Ragione R."/>
            <person name="Hildebrand F."/>
            <person name="Pallen M.J."/>
        </authorList>
    </citation>
    <scope>NUCLEOTIDE SEQUENCE</scope>
    <source>
        <strain evidence="3">F1-3629</strain>
    </source>
</reference>
<comment type="caution">
    <text evidence="3">The sequence shown here is derived from an EMBL/GenBank/DDBJ whole genome shotgun (WGS) entry which is preliminary data.</text>
</comment>
<dbReference type="Pfam" id="PF00570">
    <property type="entry name" value="HRDC"/>
    <property type="match status" value="1"/>
</dbReference>
<dbReference type="CDD" id="cd18809">
    <property type="entry name" value="SF1_C_RecD"/>
    <property type="match status" value="1"/>
</dbReference>
<dbReference type="GO" id="GO:0003678">
    <property type="term" value="F:DNA helicase activity"/>
    <property type="evidence" value="ECO:0007669"/>
    <property type="project" value="InterPro"/>
</dbReference>
<dbReference type="EMBL" id="JADIMJ010000030">
    <property type="protein sequence ID" value="MBO8453436.1"/>
    <property type="molecule type" value="Genomic_DNA"/>
</dbReference>
<dbReference type="InterPro" id="IPR010997">
    <property type="entry name" value="HRDC-like_sf"/>
</dbReference>
<feature type="region of interest" description="Disordered" evidence="1">
    <location>
        <begin position="503"/>
        <end position="548"/>
    </location>
</feature>
<dbReference type="SUPFAM" id="SSF47819">
    <property type="entry name" value="HRDC-like"/>
    <property type="match status" value="1"/>
</dbReference>
<feature type="domain" description="HRDC" evidence="2">
    <location>
        <begin position="550"/>
        <end position="630"/>
    </location>
</feature>
<dbReference type="InterPro" id="IPR051055">
    <property type="entry name" value="PIF1_helicase"/>
</dbReference>